<sequence>RWLLAETVRDSRVVIDEGATRALVHEGRSLLAAGIKSVEGTFARGQTVRIFAEDGRELARGITQYNVQALLQIKGHRSSEIQQILGYLYRPEVIHRNDLVMLS</sequence>
<dbReference type="InterPro" id="IPR015947">
    <property type="entry name" value="PUA-like_sf"/>
</dbReference>
<dbReference type="CDD" id="cd21157">
    <property type="entry name" value="PUA_G5K"/>
    <property type="match status" value="1"/>
</dbReference>
<dbReference type="GO" id="GO:0004349">
    <property type="term" value="F:glutamate 5-kinase activity"/>
    <property type="evidence" value="ECO:0007669"/>
    <property type="project" value="UniProtKB-EC"/>
</dbReference>
<dbReference type="PROSITE" id="PS50890">
    <property type="entry name" value="PUA"/>
    <property type="match status" value="1"/>
</dbReference>
<evidence type="ECO:0000256" key="1">
    <source>
        <dbReference type="ARBA" id="ARBA00022490"/>
    </source>
</evidence>
<feature type="domain" description="PUA" evidence="8">
    <location>
        <begin position="11"/>
        <end position="94"/>
    </location>
</feature>
<keyword evidence="6 9" id="KW-0418">Kinase</keyword>
<evidence type="ECO:0000313" key="9">
    <source>
        <dbReference type="EMBL" id="CAA9281270.1"/>
    </source>
</evidence>
<dbReference type="AlphaFoldDB" id="A0A6J4JL17"/>
<dbReference type="SUPFAM" id="SSF88697">
    <property type="entry name" value="PUA domain-like"/>
    <property type="match status" value="1"/>
</dbReference>
<keyword evidence="2" id="KW-0028">Amino-acid biosynthesis</keyword>
<dbReference type="GO" id="GO:0005829">
    <property type="term" value="C:cytosol"/>
    <property type="evidence" value="ECO:0007669"/>
    <property type="project" value="TreeGrafter"/>
</dbReference>
<feature type="non-terminal residue" evidence="9">
    <location>
        <position position="1"/>
    </location>
</feature>
<dbReference type="GO" id="GO:0005524">
    <property type="term" value="F:ATP binding"/>
    <property type="evidence" value="ECO:0007669"/>
    <property type="project" value="UniProtKB-KW"/>
</dbReference>
<evidence type="ECO:0000256" key="3">
    <source>
        <dbReference type="ARBA" id="ARBA00022650"/>
    </source>
</evidence>
<reference evidence="9" key="1">
    <citation type="submission" date="2020-02" db="EMBL/GenBank/DDBJ databases">
        <authorList>
            <person name="Meier V. D."/>
        </authorList>
    </citation>
    <scope>NUCLEOTIDE SEQUENCE</scope>
    <source>
        <strain evidence="9">AVDCRST_MAG93</strain>
    </source>
</reference>
<dbReference type="PANTHER" id="PTHR43654">
    <property type="entry name" value="GLUTAMATE 5-KINASE"/>
    <property type="match status" value="1"/>
</dbReference>
<evidence type="ECO:0000256" key="7">
    <source>
        <dbReference type="ARBA" id="ARBA00022840"/>
    </source>
</evidence>
<keyword evidence="1" id="KW-0963">Cytoplasm</keyword>
<dbReference type="Gene3D" id="2.30.130.10">
    <property type="entry name" value="PUA domain"/>
    <property type="match status" value="1"/>
</dbReference>
<dbReference type="GO" id="GO:0003723">
    <property type="term" value="F:RNA binding"/>
    <property type="evidence" value="ECO:0007669"/>
    <property type="project" value="InterPro"/>
</dbReference>
<name>A0A6J4JL17_9CHLR</name>
<dbReference type="FunFam" id="2.30.130.10:FF:000007">
    <property type="entry name" value="Glutamate 5-kinase"/>
    <property type="match status" value="1"/>
</dbReference>
<dbReference type="InterPro" id="IPR002478">
    <property type="entry name" value="PUA"/>
</dbReference>
<proteinExistence type="predicted"/>
<evidence type="ECO:0000259" key="8">
    <source>
        <dbReference type="SMART" id="SM00359"/>
    </source>
</evidence>
<dbReference type="EC" id="2.7.2.11" evidence="9"/>
<evidence type="ECO:0000256" key="2">
    <source>
        <dbReference type="ARBA" id="ARBA00022605"/>
    </source>
</evidence>
<gene>
    <name evidence="9" type="ORF">AVDCRST_MAG93-3208</name>
</gene>
<dbReference type="Pfam" id="PF01472">
    <property type="entry name" value="PUA"/>
    <property type="match status" value="1"/>
</dbReference>
<organism evidence="9">
    <name type="scientific">uncultured Chloroflexia bacterium</name>
    <dbReference type="NCBI Taxonomy" id="1672391"/>
    <lineage>
        <taxon>Bacteria</taxon>
        <taxon>Bacillati</taxon>
        <taxon>Chloroflexota</taxon>
        <taxon>Chloroflexia</taxon>
        <taxon>environmental samples</taxon>
    </lineage>
</organism>
<evidence type="ECO:0000256" key="6">
    <source>
        <dbReference type="ARBA" id="ARBA00022777"/>
    </source>
</evidence>
<dbReference type="PANTHER" id="PTHR43654:SF1">
    <property type="entry name" value="ISOPENTENYL PHOSPHATE KINASE"/>
    <property type="match status" value="1"/>
</dbReference>
<keyword evidence="3" id="KW-0641">Proline biosynthesis</keyword>
<evidence type="ECO:0000256" key="5">
    <source>
        <dbReference type="ARBA" id="ARBA00022741"/>
    </source>
</evidence>
<keyword evidence="7" id="KW-0067">ATP-binding</keyword>
<keyword evidence="4 9" id="KW-0808">Transferase</keyword>
<dbReference type="GO" id="GO:0008652">
    <property type="term" value="P:amino acid biosynthetic process"/>
    <property type="evidence" value="ECO:0007669"/>
    <property type="project" value="UniProtKB-KW"/>
</dbReference>
<protein>
    <submittedName>
        <fullName evidence="9">Glutamate 5-kinase / RNA-binding C-terminal domain PUA</fullName>
        <ecNumber evidence="9">2.7.2.11</ecNumber>
    </submittedName>
</protein>
<evidence type="ECO:0000256" key="4">
    <source>
        <dbReference type="ARBA" id="ARBA00022679"/>
    </source>
</evidence>
<keyword evidence="5" id="KW-0547">Nucleotide-binding</keyword>
<dbReference type="InterPro" id="IPR036974">
    <property type="entry name" value="PUA_sf"/>
</dbReference>
<dbReference type="SMART" id="SM00359">
    <property type="entry name" value="PUA"/>
    <property type="match status" value="1"/>
</dbReference>
<dbReference type="EMBL" id="CADCTR010001097">
    <property type="protein sequence ID" value="CAA9281270.1"/>
    <property type="molecule type" value="Genomic_DNA"/>
</dbReference>
<accession>A0A6J4JL17</accession>